<dbReference type="InterPro" id="IPR023033">
    <property type="entry name" value="Ala_tRNA_ligase_euk/bac"/>
</dbReference>
<evidence type="ECO:0000259" key="13">
    <source>
        <dbReference type="PROSITE" id="PS50860"/>
    </source>
</evidence>
<evidence type="ECO:0000313" key="14">
    <source>
        <dbReference type="EMBL" id="RST65287.1"/>
    </source>
</evidence>
<keyword evidence="4 11" id="KW-0479">Metal-binding</keyword>
<feature type="binding site" evidence="11">
    <location>
        <position position="556"/>
    </location>
    <ligand>
        <name>Zn(2+)</name>
        <dbReference type="ChEBI" id="CHEBI:29105"/>
    </ligand>
</feature>
<keyword evidence="9 11" id="KW-0648">Protein biosynthesis</keyword>
<evidence type="ECO:0000256" key="11">
    <source>
        <dbReference type="HAMAP-Rule" id="MF_00036"/>
    </source>
</evidence>
<proteinExistence type="inferred from homology"/>
<dbReference type="InterPro" id="IPR018165">
    <property type="entry name" value="Ala-tRNA-synth_IIc_core"/>
</dbReference>
<dbReference type="OrthoDB" id="9803884at2"/>
<keyword evidence="11" id="KW-0963">Cytoplasm</keyword>
<evidence type="ECO:0000256" key="6">
    <source>
        <dbReference type="ARBA" id="ARBA00022833"/>
    </source>
</evidence>
<dbReference type="SUPFAM" id="SSF55186">
    <property type="entry name" value="ThrRS/AlaRS common domain"/>
    <property type="match status" value="1"/>
</dbReference>
<dbReference type="Gene3D" id="3.30.980.10">
    <property type="entry name" value="Threonyl-trna Synthetase, Chain A, domain 2"/>
    <property type="match status" value="1"/>
</dbReference>
<keyword evidence="6 11" id="KW-0862">Zinc</keyword>
<dbReference type="FunFam" id="3.10.310.40:FF:000002">
    <property type="entry name" value="alanine--tRNA ligase, cytoplasmic"/>
    <property type="match status" value="1"/>
</dbReference>
<organism evidence="14 15">
    <name type="scientific">Candidatus Aquarickettsia rohweri</name>
    <dbReference type="NCBI Taxonomy" id="2602574"/>
    <lineage>
        <taxon>Bacteria</taxon>
        <taxon>Pseudomonadati</taxon>
        <taxon>Pseudomonadota</taxon>
        <taxon>Alphaproteobacteria</taxon>
        <taxon>Rickettsiales</taxon>
        <taxon>Candidatus Midichloriaceae</taxon>
        <taxon>Candidatus Aquarickettsia</taxon>
    </lineage>
</organism>
<keyword evidence="10 11" id="KW-0030">Aminoacyl-tRNA synthetase</keyword>
<dbReference type="PANTHER" id="PTHR11777">
    <property type="entry name" value="ALANYL-TRNA SYNTHETASE"/>
    <property type="match status" value="1"/>
</dbReference>
<comment type="domain">
    <text evidence="11">Consists of three domains; the N-terminal catalytic domain, the editing domain and the C-terminal C-Ala domain. The editing domain removes incorrectly charged amino acids, while the C-Ala domain, along with tRNA(Ala), serves as a bridge to cooperatively bring together the editing and aminoacylation centers thus stimulating deacylation of misacylated tRNAs.</text>
</comment>
<reference evidence="15" key="1">
    <citation type="submission" date="2018-11" db="EMBL/GenBank/DDBJ databases">
        <title>Phylogenetic, genomic, and biogeographic characterization of a novel and ubiquitous marine invertebrate-associated Rickettsiales parasite, Candidatus Marinoinvertebrata rohwerii, gen. nov., sp. nov.</title>
        <authorList>
            <person name="Klinges J.G."/>
            <person name="Rosales S.M."/>
            <person name="Mcminds R."/>
            <person name="Shaver E.C."/>
            <person name="Shantz A."/>
            <person name="Peters E.C."/>
            <person name="Burkepile D.E."/>
            <person name="Silliman B.R."/>
            <person name="Vega Thurber R.L."/>
        </authorList>
    </citation>
    <scope>NUCLEOTIDE SEQUENCE [LARGE SCALE GENOMIC DNA]</scope>
    <source>
        <strain evidence="15">a_cerv_44</strain>
    </source>
</reference>
<dbReference type="Proteomes" id="UP000279470">
    <property type="component" value="Unassembled WGS sequence"/>
</dbReference>
<dbReference type="NCBIfam" id="TIGR00344">
    <property type="entry name" value="alaS"/>
    <property type="match status" value="1"/>
</dbReference>
<feature type="binding site" evidence="11">
    <location>
        <position position="657"/>
    </location>
    <ligand>
        <name>Zn(2+)</name>
        <dbReference type="ChEBI" id="CHEBI:29105"/>
    </ligand>
</feature>
<dbReference type="PRINTS" id="PR00980">
    <property type="entry name" value="TRNASYNTHALA"/>
</dbReference>
<dbReference type="InterPro" id="IPR003156">
    <property type="entry name" value="DHHA1_dom"/>
</dbReference>
<protein>
    <recommendedName>
        <fullName evidence="11">Alanine--tRNA ligase</fullName>
        <ecNumber evidence="11">6.1.1.7</ecNumber>
    </recommendedName>
    <alternativeName>
        <fullName evidence="11">Alanyl-tRNA synthetase</fullName>
        <shortName evidence="11">AlaRS</shortName>
    </alternativeName>
</protein>
<dbReference type="HAMAP" id="MF_00036_B">
    <property type="entry name" value="Ala_tRNA_synth_B"/>
    <property type="match status" value="1"/>
</dbReference>
<dbReference type="Gene3D" id="3.30.930.10">
    <property type="entry name" value="Bira Bifunctional Protein, Domain 2"/>
    <property type="match status" value="1"/>
</dbReference>
<dbReference type="FunFam" id="3.30.54.20:FF:000001">
    <property type="entry name" value="Alanine--tRNA ligase"/>
    <property type="match status" value="1"/>
</dbReference>
<comment type="similarity">
    <text evidence="1 11">Belongs to the class-II aminoacyl-tRNA synthetase family.</text>
</comment>
<evidence type="ECO:0000256" key="8">
    <source>
        <dbReference type="ARBA" id="ARBA00022884"/>
    </source>
</evidence>
<evidence type="ECO:0000313" key="15">
    <source>
        <dbReference type="Proteomes" id="UP000279470"/>
    </source>
</evidence>
<dbReference type="FunFam" id="3.30.980.10:FF:000004">
    <property type="entry name" value="Alanine--tRNA ligase, cytoplasmic"/>
    <property type="match status" value="1"/>
</dbReference>
<dbReference type="InterPro" id="IPR050058">
    <property type="entry name" value="Ala-tRNA_ligase"/>
</dbReference>
<evidence type="ECO:0000256" key="7">
    <source>
        <dbReference type="ARBA" id="ARBA00022840"/>
    </source>
</evidence>
<evidence type="ECO:0000256" key="5">
    <source>
        <dbReference type="ARBA" id="ARBA00022741"/>
    </source>
</evidence>
<dbReference type="AlphaFoldDB" id="A0A429XHV0"/>
<comment type="cofactor">
    <cofactor evidence="11">
        <name>Zn(2+)</name>
        <dbReference type="ChEBI" id="CHEBI:29105"/>
    </cofactor>
    <text evidence="11">Binds 1 zinc ion per subunit.</text>
</comment>
<dbReference type="SMART" id="SM00863">
    <property type="entry name" value="tRNA_SAD"/>
    <property type="match status" value="1"/>
</dbReference>
<dbReference type="GO" id="GO:0005524">
    <property type="term" value="F:ATP binding"/>
    <property type="evidence" value="ECO:0007669"/>
    <property type="project" value="UniProtKB-UniRule"/>
</dbReference>
<feature type="binding site" evidence="11">
    <location>
        <position position="560"/>
    </location>
    <ligand>
        <name>Zn(2+)</name>
        <dbReference type="ChEBI" id="CHEBI:29105"/>
    </ligand>
</feature>
<dbReference type="CDD" id="cd00673">
    <property type="entry name" value="AlaRS_core"/>
    <property type="match status" value="1"/>
</dbReference>
<dbReference type="GO" id="GO:0005737">
    <property type="term" value="C:cytoplasm"/>
    <property type="evidence" value="ECO:0007669"/>
    <property type="project" value="UniProtKB-SubCell"/>
</dbReference>
<dbReference type="PROSITE" id="PS50860">
    <property type="entry name" value="AA_TRNA_LIGASE_II_ALA"/>
    <property type="match status" value="1"/>
</dbReference>
<comment type="subcellular location">
    <subcellularLocation>
        <location evidence="11">Cytoplasm</location>
    </subcellularLocation>
</comment>
<comment type="function">
    <text evidence="11">Catalyzes the attachment of alanine to tRNA(Ala) in a two-step reaction: alanine is first activated by ATP to form Ala-AMP and then transferred to the acceptor end of tRNA(Ala). Also edits incorrectly charged Ser-tRNA(Ala) and Gly-tRNA(Ala) via its editing domain.</text>
</comment>
<dbReference type="SUPFAM" id="SSF50447">
    <property type="entry name" value="Translation proteins"/>
    <property type="match status" value="1"/>
</dbReference>
<dbReference type="GO" id="GO:0002161">
    <property type="term" value="F:aminoacyl-tRNA deacylase activity"/>
    <property type="evidence" value="ECO:0007669"/>
    <property type="project" value="TreeGrafter"/>
</dbReference>
<dbReference type="Pfam" id="PF02272">
    <property type="entry name" value="DHHA1"/>
    <property type="match status" value="1"/>
</dbReference>
<dbReference type="InterPro" id="IPR018163">
    <property type="entry name" value="Thr/Ala-tRNA-synth_IIc_edit"/>
</dbReference>
<keyword evidence="5 11" id="KW-0547">Nucleotide-binding</keyword>
<dbReference type="EC" id="6.1.1.7" evidence="11"/>
<dbReference type="GO" id="GO:0008270">
    <property type="term" value="F:zinc ion binding"/>
    <property type="evidence" value="ECO:0007669"/>
    <property type="project" value="UniProtKB-UniRule"/>
</dbReference>
<dbReference type="SUPFAM" id="SSF101353">
    <property type="entry name" value="Putative anticodon-binding domain of alanyl-tRNA synthetase (AlaRS)"/>
    <property type="match status" value="1"/>
</dbReference>
<comment type="catalytic activity">
    <reaction evidence="11">
        <text>tRNA(Ala) + L-alanine + ATP = L-alanyl-tRNA(Ala) + AMP + diphosphate</text>
        <dbReference type="Rhea" id="RHEA:12540"/>
        <dbReference type="Rhea" id="RHEA-COMP:9657"/>
        <dbReference type="Rhea" id="RHEA-COMP:9923"/>
        <dbReference type="ChEBI" id="CHEBI:30616"/>
        <dbReference type="ChEBI" id="CHEBI:33019"/>
        <dbReference type="ChEBI" id="CHEBI:57972"/>
        <dbReference type="ChEBI" id="CHEBI:78442"/>
        <dbReference type="ChEBI" id="CHEBI:78497"/>
        <dbReference type="ChEBI" id="CHEBI:456215"/>
        <dbReference type="EC" id="6.1.1.7"/>
    </reaction>
</comment>
<dbReference type="InterPro" id="IPR012947">
    <property type="entry name" value="tRNA_SAD"/>
</dbReference>
<evidence type="ECO:0000256" key="10">
    <source>
        <dbReference type="ARBA" id="ARBA00023146"/>
    </source>
</evidence>
<dbReference type="EMBL" id="RXFM01000054">
    <property type="protein sequence ID" value="RST65287.1"/>
    <property type="molecule type" value="Genomic_DNA"/>
</dbReference>
<feature type="binding site" evidence="11">
    <location>
        <position position="661"/>
    </location>
    <ligand>
        <name>Zn(2+)</name>
        <dbReference type="ChEBI" id="CHEBI:29105"/>
    </ligand>
</feature>
<dbReference type="GO" id="GO:0000049">
    <property type="term" value="F:tRNA binding"/>
    <property type="evidence" value="ECO:0007669"/>
    <property type="project" value="UniProtKB-KW"/>
</dbReference>
<dbReference type="FunFam" id="3.30.930.10:FF:000004">
    <property type="entry name" value="Alanine--tRNA ligase"/>
    <property type="match status" value="1"/>
</dbReference>
<dbReference type="SUPFAM" id="SSF55681">
    <property type="entry name" value="Class II aaRS and biotin synthetases"/>
    <property type="match status" value="1"/>
</dbReference>
<evidence type="ECO:0000256" key="9">
    <source>
        <dbReference type="ARBA" id="ARBA00022917"/>
    </source>
</evidence>
<dbReference type="InterPro" id="IPR002318">
    <property type="entry name" value="Ala-tRNA-lgiase_IIc"/>
</dbReference>
<gene>
    <name evidence="11" type="primary">alaS</name>
    <name evidence="14" type="ORF">EIC27_04285</name>
</gene>
<name>A0A429XHV0_9RICK</name>
<dbReference type="PANTHER" id="PTHR11777:SF9">
    <property type="entry name" value="ALANINE--TRNA LIGASE, CYTOPLASMIC"/>
    <property type="match status" value="1"/>
</dbReference>
<evidence type="ECO:0000256" key="4">
    <source>
        <dbReference type="ARBA" id="ARBA00022723"/>
    </source>
</evidence>
<comment type="caution">
    <text evidence="14">The sequence shown here is derived from an EMBL/GenBank/DDBJ whole genome shotgun (WGS) entry which is preliminary data.</text>
</comment>
<dbReference type="InterPro" id="IPR018164">
    <property type="entry name" value="Ala-tRNA-synth_IIc_N"/>
</dbReference>
<dbReference type="GO" id="GO:0004813">
    <property type="term" value="F:alanine-tRNA ligase activity"/>
    <property type="evidence" value="ECO:0007669"/>
    <property type="project" value="UniProtKB-UniRule"/>
</dbReference>
<sequence length="858" mass="97682">MMLFNDIRKSFLKFFQLNDHKILKSSPLVPHNDPTLLFTNAGMVQFKNQFTGKENIKYPRVATSQKCIRAGGKHNDLENVGYTARHHTFFEMLGNFSFGDYFKEKAIFYAWEYLTKELGINKEKLYITIYHNDEEAYNLWKKISNFNDEKIIKIKTDDNFWSMGNVGPCGPCSEIFYDHGDKYFGGLPGTKDEDGDRFIEIWNLVFMQYEKLDSGEQIQLPNPSIDTGMGLERITAVMQGVNSNYEIDIFQKLIDSVEKISGNTDQIVSSKVISDHIRSSCFLIADGVLPSNEGRGYVLRRILRRAMRHIHNIGYKGNLLSKLAPIFINEMNDAYSELEEASDLITSTLNIEEERFRETLRIGMKYLKEEIDTLSEGEFLNGSKVFKLYDTYGFPIDLTADILKEKKIKLDYDGFESAMQEQKRKARAAWSGSGEKDVSSIWFDIYDKFGGTEFIRKDDGSYVCKVQAIIKDNKLMKKASTGEDVIIVTDQTTFYAESGGQIGDRGYINDNEVYDTKKFADKIHGHYVCLKDDINVGDEIKLLVDYNLRNLIKANHSATHILHFALREILGKHVTQKGSLVSYDKLRFDFAHNKEMTKDEIKNVEKRVNSIIMLNSNVSTNLMDIDNAKKSGAMALFGEKYDEEVRVVSMGESIELCGGTHVKNTGDIGVFAIASEESISSGVRRIEALTGIKALNFFRDKADKSEEISRLLRCSEEKISDNIVNLQNQIKDLVKSNEKYKNELLLNRLEEINVEDIRVLLLKIDNEKVNLKGLYDNLKSKNKSIIILVNTDKKNNKTSLLIGVTKDISNKYNAKELIQSCFSIIDGKGGGNSEYAQASGNNIDVEDEILAKIKEEYN</sequence>
<keyword evidence="2 11" id="KW-0820">tRNA-binding</keyword>
<keyword evidence="12" id="KW-0175">Coiled coil</keyword>
<dbReference type="Pfam" id="PF07973">
    <property type="entry name" value="tRNA_SAD"/>
    <property type="match status" value="1"/>
</dbReference>
<accession>A0A429XHV0</accession>
<dbReference type="InterPro" id="IPR045864">
    <property type="entry name" value="aa-tRNA-synth_II/BPL/LPL"/>
</dbReference>
<evidence type="ECO:0000256" key="1">
    <source>
        <dbReference type="ARBA" id="ARBA00008226"/>
    </source>
</evidence>
<keyword evidence="3 11" id="KW-0436">Ligase</keyword>
<dbReference type="InterPro" id="IPR009000">
    <property type="entry name" value="Transl_B-barrel_sf"/>
</dbReference>
<dbReference type="InterPro" id="IPR018162">
    <property type="entry name" value="Ala-tRNA-ligase_IIc_anticod-bd"/>
</dbReference>
<evidence type="ECO:0000256" key="2">
    <source>
        <dbReference type="ARBA" id="ARBA00022555"/>
    </source>
</evidence>
<keyword evidence="7 11" id="KW-0067">ATP-binding</keyword>
<dbReference type="GO" id="GO:0006419">
    <property type="term" value="P:alanyl-tRNA aminoacylation"/>
    <property type="evidence" value="ECO:0007669"/>
    <property type="project" value="UniProtKB-UniRule"/>
</dbReference>
<evidence type="ECO:0000256" key="3">
    <source>
        <dbReference type="ARBA" id="ARBA00022598"/>
    </source>
</evidence>
<feature type="domain" description="Alanyl-transfer RNA synthetases family profile" evidence="13">
    <location>
        <begin position="2"/>
        <end position="700"/>
    </location>
</feature>
<evidence type="ECO:0000256" key="12">
    <source>
        <dbReference type="SAM" id="Coils"/>
    </source>
</evidence>
<dbReference type="Pfam" id="PF01411">
    <property type="entry name" value="tRNA-synt_2c"/>
    <property type="match status" value="1"/>
</dbReference>
<feature type="coiled-coil region" evidence="12">
    <location>
        <begin position="716"/>
        <end position="743"/>
    </location>
</feature>
<keyword evidence="15" id="KW-1185">Reference proteome</keyword>
<keyword evidence="8 11" id="KW-0694">RNA-binding</keyword>
<dbReference type="Gene3D" id="2.40.30.130">
    <property type="match status" value="1"/>
</dbReference>
<dbReference type="Gene3D" id="3.10.310.40">
    <property type="match status" value="1"/>
</dbReference>
<dbReference type="Gene3D" id="3.30.54.20">
    <property type="match status" value="1"/>
</dbReference>